<dbReference type="InterPro" id="IPR011701">
    <property type="entry name" value="MFS"/>
</dbReference>
<evidence type="ECO:0000256" key="5">
    <source>
        <dbReference type="ARBA" id="ARBA00023136"/>
    </source>
</evidence>
<evidence type="ECO:0000256" key="4">
    <source>
        <dbReference type="ARBA" id="ARBA00022989"/>
    </source>
</evidence>
<evidence type="ECO:0000256" key="2">
    <source>
        <dbReference type="ARBA" id="ARBA00022448"/>
    </source>
</evidence>
<evidence type="ECO:0000259" key="7">
    <source>
        <dbReference type="PROSITE" id="PS50850"/>
    </source>
</evidence>
<feature type="transmembrane region" description="Helical" evidence="6">
    <location>
        <begin position="358"/>
        <end position="377"/>
    </location>
</feature>
<feature type="transmembrane region" description="Helical" evidence="6">
    <location>
        <begin position="85"/>
        <end position="104"/>
    </location>
</feature>
<feature type="domain" description="Major facilitator superfamily (MFS) profile" evidence="7">
    <location>
        <begin position="22"/>
        <end position="405"/>
    </location>
</feature>
<accession>A0A1I2B4W3</accession>
<dbReference type="PANTHER" id="PTHR23523">
    <property type="match status" value="1"/>
</dbReference>
<dbReference type="GO" id="GO:0022857">
    <property type="term" value="F:transmembrane transporter activity"/>
    <property type="evidence" value="ECO:0007669"/>
    <property type="project" value="InterPro"/>
</dbReference>
<dbReference type="AlphaFoldDB" id="A0A1I2B4W3"/>
<gene>
    <name evidence="8" type="ORF">SAMN05192532_10240</name>
</gene>
<keyword evidence="2" id="KW-0813">Transport</keyword>
<dbReference type="RefSeq" id="WP_407639133.1">
    <property type="nucleotide sequence ID" value="NZ_FONT01000002.1"/>
</dbReference>
<dbReference type="GO" id="GO:0005886">
    <property type="term" value="C:plasma membrane"/>
    <property type="evidence" value="ECO:0007669"/>
    <property type="project" value="UniProtKB-SubCell"/>
</dbReference>
<evidence type="ECO:0000313" key="8">
    <source>
        <dbReference type="EMBL" id="SFE50200.1"/>
    </source>
</evidence>
<dbReference type="Proteomes" id="UP000199516">
    <property type="component" value="Unassembled WGS sequence"/>
</dbReference>
<evidence type="ECO:0000256" key="3">
    <source>
        <dbReference type="ARBA" id="ARBA00022692"/>
    </source>
</evidence>
<evidence type="ECO:0000256" key="6">
    <source>
        <dbReference type="SAM" id="Phobius"/>
    </source>
</evidence>
<dbReference type="Pfam" id="PF07690">
    <property type="entry name" value="MFS_1"/>
    <property type="match status" value="1"/>
</dbReference>
<feature type="transmembrane region" description="Helical" evidence="6">
    <location>
        <begin position="225"/>
        <end position="248"/>
    </location>
</feature>
<dbReference type="PROSITE" id="PS50850">
    <property type="entry name" value="MFS"/>
    <property type="match status" value="1"/>
</dbReference>
<feature type="transmembrane region" description="Helical" evidence="6">
    <location>
        <begin position="178"/>
        <end position="196"/>
    </location>
</feature>
<evidence type="ECO:0000256" key="1">
    <source>
        <dbReference type="ARBA" id="ARBA00004651"/>
    </source>
</evidence>
<keyword evidence="3 6" id="KW-0812">Transmembrane</keyword>
<feature type="transmembrane region" description="Helical" evidence="6">
    <location>
        <begin position="143"/>
        <end position="166"/>
    </location>
</feature>
<feature type="transmembrane region" description="Helical" evidence="6">
    <location>
        <begin position="260"/>
        <end position="283"/>
    </location>
</feature>
<keyword evidence="5 6" id="KW-0472">Membrane</keyword>
<keyword evidence="4 6" id="KW-1133">Transmembrane helix</keyword>
<feature type="transmembrane region" description="Helical" evidence="6">
    <location>
        <begin position="383"/>
        <end position="401"/>
    </location>
</feature>
<feature type="transmembrane region" description="Helical" evidence="6">
    <location>
        <begin position="290"/>
        <end position="310"/>
    </location>
</feature>
<feature type="transmembrane region" description="Helical" evidence="6">
    <location>
        <begin position="316"/>
        <end position="338"/>
    </location>
</feature>
<proteinExistence type="predicted"/>
<dbReference type="EMBL" id="FONT01000002">
    <property type="protein sequence ID" value="SFE50200.1"/>
    <property type="molecule type" value="Genomic_DNA"/>
</dbReference>
<dbReference type="Gene3D" id="1.20.1250.20">
    <property type="entry name" value="MFS general substrate transporter like domains"/>
    <property type="match status" value="1"/>
</dbReference>
<evidence type="ECO:0000313" key="9">
    <source>
        <dbReference type="Proteomes" id="UP000199516"/>
    </source>
</evidence>
<dbReference type="InterPro" id="IPR036259">
    <property type="entry name" value="MFS_trans_sf"/>
</dbReference>
<feature type="transmembrane region" description="Helical" evidence="6">
    <location>
        <begin position="21"/>
        <end position="39"/>
    </location>
</feature>
<reference evidence="8 9" key="1">
    <citation type="submission" date="2016-10" db="EMBL/GenBank/DDBJ databases">
        <authorList>
            <person name="de Groot N.N."/>
        </authorList>
    </citation>
    <scope>NUCLEOTIDE SEQUENCE [LARGE SCALE GENOMIC DNA]</scope>
    <source>
        <strain evidence="8 9">DSM 23995</strain>
    </source>
</reference>
<feature type="transmembrane region" description="Helical" evidence="6">
    <location>
        <begin position="59"/>
        <end position="78"/>
    </location>
</feature>
<dbReference type="InterPro" id="IPR020846">
    <property type="entry name" value="MFS_dom"/>
</dbReference>
<dbReference type="SUPFAM" id="SSF103473">
    <property type="entry name" value="MFS general substrate transporter"/>
    <property type="match status" value="1"/>
</dbReference>
<comment type="subcellular location">
    <subcellularLocation>
        <location evidence="1">Cell membrane</location>
        <topology evidence="1">Multi-pass membrane protein</topology>
    </subcellularLocation>
</comment>
<dbReference type="CDD" id="cd17339">
    <property type="entry name" value="MFS_NIMT_CynX_like"/>
    <property type="match status" value="1"/>
</dbReference>
<dbReference type="InterPro" id="IPR052524">
    <property type="entry name" value="MFS_Cyanate_Porter"/>
</dbReference>
<dbReference type="PANTHER" id="PTHR23523:SF2">
    <property type="entry name" value="2-NITROIMIDAZOLE TRANSPORTER"/>
    <property type="match status" value="1"/>
</dbReference>
<keyword evidence="9" id="KW-1185">Reference proteome</keyword>
<organism evidence="8 9">
    <name type="scientific">Alteribacillus iranensis</name>
    <dbReference type="NCBI Taxonomy" id="930128"/>
    <lineage>
        <taxon>Bacteria</taxon>
        <taxon>Bacillati</taxon>
        <taxon>Bacillota</taxon>
        <taxon>Bacilli</taxon>
        <taxon>Bacillales</taxon>
        <taxon>Bacillaceae</taxon>
        <taxon>Alteribacillus</taxon>
    </lineage>
</organism>
<dbReference type="STRING" id="930128.SAMN05192532_10240"/>
<feature type="transmembrane region" description="Helical" evidence="6">
    <location>
        <begin position="110"/>
        <end position="131"/>
    </location>
</feature>
<protein>
    <submittedName>
        <fullName evidence="8">MFS transporter, CP family, cyanate transporter</fullName>
    </submittedName>
</protein>
<name>A0A1I2B4W3_9BACI</name>
<sequence>MKFMTSLSSQQTEEEEQRKRQFLLIAGVIFVAFNLRPAITAVGPLVPIIREDTGMSNSAAGLLTTIPLLSFAVFSLLAPRLGLRYGNHTAIFIALLILTTGAAIRATGFIAVIFLGTAMVGIGIAICNVLLPGIIKSSFPKKVGIMTSLYTATMGLFASLGSGVSIPLSENIGLGWEITLGVWSLMALLALVVWFPQIRKDKKRDKTVKPETEPQSRRSIWSSPLAWQVTLFMGFQSFLFYSLITWIPDVLQELNVSLTIGGWMLFLLQLIGIPFSFFTPILADKLENQSPIVITICTLYIIGIFGLLFISNFTVIIISVLLMGISQGAAISLSLTLLSLRAANAKHAAMLSGMAQSFGYLLAATGPIFMGFLYDVFGTWKPFLIVLFVAVLIILTAGLKASRNRYVLPES</sequence>